<dbReference type="PANTHER" id="PTHR19842:SF2">
    <property type="entry name" value="WD REPEAT PROTEIN (AFU_ORTHOLOGUE AFUA_5G04300)"/>
    <property type="match status" value="1"/>
</dbReference>
<evidence type="ECO:0000256" key="2">
    <source>
        <dbReference type="ARBA" id="ARBA00022574"/>
    </source>
</evidence>
<name>A0A0F8UZ37_9EURO</name>
<dbReference type="PROSITE" id="PS00678">
    <property type="entry name" value="WD_REPEATS_1"/>
    <property type="match status" value="1"/>
</dbReference>
<evidence type="ECO:0000256" key="5">
    <source>
        <dbReference type="SAM" id="MobiDB-lite"/>
    </source>
</evidence>
<dbReference type="Pfam" id="PF00400">
    <property type="entry name" value="WD40"/>
    <property type="match status" value="1"/>
</dbReference>
<comment type="similarity">
    <text evidence="1">Belongs to the WD repeat LST8 family.</text>
</comment>
<organism evidence="6 7">
    <name type="scientific">Aspergillus rambellii</name>
    <dbReference type="NCBI Taxonomy" id="308745"/>
    <lineage>
        <taxon>Eukaryota</taxon>
        <taxon>Fungi</taxon>
        <taxon>Dikarya</taxon>
        <taxon>Ascomycota</taxon>
        <taxon>Pezizomycotina</taxon>
        <taxon>Eurotiomycetes</taxon>
        <taxon>Eurotiomycetidae</taxon>
        <taxon>Eurotiales</taxon>
        <taxon>Aspergillaceae</taxon>
        <taxon>Aspergillus</taxon>
        <taxon>Aspergillus subgen. Nidulantes</taxon>
    </lineage>
</organism>
<feature type="compositionally biased region" description="Basic and acidic residues" evidence="5">
    <location>
        <begin position="156"/>
        <end position="170"/>
    </location>
</feature>
<dbReference type="PROSITE" id="PS50082">
    <property type="entry name" value="WD_REPEATS_2"/>
    <property type="match status" value="1"/>
</dbReference>
<dbReference type="PANTHER" id="PTHR19842">
    <property type="entry name" value="G BETA-LIKE PROTEIN GBL"/>
    <property type="match status" value="1"/>
</dbReference>
<dbReference type="GO" id="GO:0031932">
    <property type="term" value="C:TORC2 complex"/>
    <property type="evidence" value="ECO:0007669"/>
    <property type="project" value="InterPro"/>
</dbReference>
<keyword evidence="2 4" id="KW-0853">WD repeat</keyword>
<dbReference type="SMART" id="SM00320">
    <property type="entry name" value="WD40"/>
    <property type="match status" value="7"/>
</dbReference>
<dbReference type="GO" id="GO:0031931">
    <property type="term" value="C:TORC1 complex"/>
    <property type="evidence" value="ECO:0007669"/>
    <property type="project" value="InterPro"/>
</dbReference>
<feature type="compositionally biased region" description="Polar residues" evidence="5">
    <location>
        <begin position="130"/>
        <end position="146"/>
    </location>
</feature>
<dbReference type="EMBL" id="JZBS01003113">
    <property type="protein sequence ID" value="KKK16076.1"/>
    <property type="molecule type" value="Genomic_DNA"/>
</dbReference>
<dbReference type="OrthoDB" id="10248252at2759"/>
<dbReference type="FunFam" id="2.130.10.10:FF:000969">
    <property type="entry name" value="WD repeat protein"/>
    <property type="match status" value="1"/>
</dbReference>
<dbReference type="InterPro" id="IPR037588">
    <property type="entry name" value="MLST8"/>
</dbReference>
<reference evidence="6 7" key="1">
    <citation type="submission" date="2015-02" db="EMBL/GenBank/DDBJ databases">
        <title>Draft Genome Sequences of Two Closely-Related Aflatoxigenic Aspergillus Species Obtained from the Cote d'Ivoire.</title>
        <authorList>
            <person name="Moore G.G."/>
            <person name="Beltz S.B."/>
            <person name="Mack B.M."/>
        </authorList>
    </citation>
    <scope>NUCLEOTIDE SEQUENCE [LARGE SCALE GENOMIC DNA]</scope>
    <source>
        <strain evidence="6 7">SRRC1468</strain>
    </source>
</reference>
<feature type="repeat" description="WD" evidence="4">
    <location>
        <begin position="370"/>
        <end position="402"/>
    </location>
</feature>
<proteinExistence type="inferred from homology"/>
<sequence>MGKEPSSFSYSPSPLLLGSDDPSMIQESESLLSQFMRSSSHDAQNPSLGSSHRHGASSHTHAALQDVSVRNDWNEPTPEHASKPNQKPHGDLVTRPSSSRRQNPFFQISTPGQNDGQAQPPQNRVKIPRGNTQMRPQRASQPSTGLGHSVMNIRPTSDRKVVLPATREKGSSSVRRQSPQSSQARSPPQEPRVRRSCRPKSGPTNYYAPLHIGESWDEEAEEIKPRSSRKPKSLPNHPTTSIPRPPPLQQAARRRPFSSRDSLLMQRELGHKVDHLRSNLMSNFKLSKSWKGASNDVEFLAWSPDGTRFAAGAAAQCDEHNLQYNRKNNLILGDITKNLLYELPDHWVPLDLNRNAASRIMGDSRLFMSVTAVEWHQDTLYTASYDKTVRLWDVSKDKATCYKTLRHDSKVVVMARSNLNENVLATGTRSIGLWDIKKSQYTALELPRPRSKKEIELSPTSLAWGINGPAKNILLAGMAEKDDGISASGLLAAWQIGESTATPLYYTPNSQTIFDIKWHPALPTFVTASSAGQLAGRNTRSVVSIYEPIRFRTRTMELECPALDMNEVAFCPLNANYVAASCTDGVTYVWDCRKAGNIVHRLQHGRALNQLDETMTREQADVGVRLHLWGDGMDQLYTGASDGVLKRWDIRLSPEDVLIQDVFTFQEEITCGAFSNDKSNLLIGDSSGGVHILSTGPLTTGDDLTMRFIESPSSINPESESDSESHAMPARELIASGELEQHPIFGPGKGPRYKGPFAAWARPDGTPADKIANTPLIPEREICQLSGPEPKYRKGISEKDQRHVEGCILVSKMRNQRPGKNKRRKEKKDVGARTVAFGNGNFIDISAESDDDIDGSDFQASPKNKRRLQKAVLSPLLLTQVEAEIIDLTNHDSESSVPVTPREAPKEYRRQNFKGEEDLQHVLEDLEDDFWWPESGEISPNIPSGQS</sequence>
<protein>
    <submittedName>
        <fullName evidence="6">Uncharacterized protein</fullName>
    </submittedName>
</protein>
<dbReference type="GO" id="GO:0031929">
    <property type="term" value="P:TOR signaling"/>
    <property type="evidence" value="ECO:0007669"/>
    <property type="project" value="InterPro"/>
</dbReference>
<accession>A0A0F8UZ37</accession>
<feature type="region of interest" description="Disordered" evidence="5">
    <location>
        <begin position="892"/>
        <end position="915"/>
    </location>
</feature>
<evidence type="ECO:0000256" key="3">
    <source>
        <dbReference type="ARBA" id="ARBA00022737"/>
    </source>
</evidence>
<dbReference type="Gene3D" id="2.130.10.10">
    <property type="entry name" value="YVTN repeat-like/Quinoprotein amine dehydrogenase"/>
    <property type="match status" value="1"/>
</dbReference>
<dbReference type="Proteomes" id="UP000034291">
    <property type="component" value="Unassembled WGS sequence"/>
</dbReference>
<keyword evidence="7" id="KW-1185">Reference proteome</keyword>
<dbReference type="AlphaFoldDB" id="A0A0F8UZ37"/>
<dbReference type="InterPro" id="IPR015943">
    <property type="entry name" value="WD40/YVTN_repeat-like_dom_sf"/>
</dbReference>
<dbReference type="InterPro" id="IPR019775">
    <property type="entry name" value="WD40_repeat_CS"/>
</dbReference>
<feature type="compositionally biased region" description="Low complexity" evidence="5">
    <location>
        <begin position="1"/>
        <end position="23"/>
    </location>
</feature>
<feature type="compositionally biased region" description="Basic and acidic residues" evidence="5">
    <location>
        <begin position="77"/>
        <end position="92"/>
    </location>
</feature>
<dbReference type="InterPro" id="IPR001680">
    <property type="entry name" value="WD40_rpt"/>
</dbReference>
<gene>
    <name evidence="6" type="ORF">ARAM_000721</name>
</gene>
<feature type="compositionally biased region" description="Polar residues" evidence="5">
    <location>
        <begin position="95"/>
        <end position="122"/>
    </location>
</feature>
<dbReference type="GO" id="GO:0032956">
    <property type="term" value="P:regulation of actin cytoskeleton organization"/>
    <property type="evidence" value="ECO:0007669"/>
    <property type="project" value="TreeGrafter"/>
</dbReference>
<evidence type="ECO:0000313" key="6">
    <source>
        <dbReference type="EMBL" id="KKK16076.1"/>
    </source>
</evidence>
<dbReference type="SUPFAM" id="SSF50978">
    <property type="entry name" value="WD40 repeat-like"/>
    <property type="match status" value="1"/>
</dbReference>
<feature type="compositionally biased region" description="Basic and acidic residues" evidence="5">
    <location>
        <begin position="903"/>
        <end position="915"/>
    </location>
</feature>
<keyword evidence="3" id="KW-0677">Repeat</keyword>
<evidence type="ECO:0000256" key="4">
    <source>
        <dbReference type="PROSITE-ProRule" id="PRU00221"/>
    </source>
</evidence>
<evidence type="ECO:0000256" key="1">
    <source>
        <dbReference type="ARBA" id="ARBA00009890"/>
    </source>
</evidence>
<feature type="compositionally biased region" description="Polar residues" evidence="5">
    <location>
        <begin position="25"/>
        <end position="50"/>
    </location>
</feature>
<evidence type="ECO:0000313" key="7">
    <source>
        <dbReference type="Proteomes" id="UP000034291"/>
    </source>
</evidence>
<feature type="compositionally biased region" description="Low complexity" evidence="5">
    <location>
        <begin position="171"/>
        <end position="187"/>
    </location>
</feature>
<comment type="caution">
    <text evidence="6">The sequence shown here is derived from an EMBL/GenBank/DDBJ whole genome shotgun (WGS) entry which is preliminary data.</text>
</comment>
<feature type="region of interest" description="Disordered" evidence="5">
    <location>
        <begin position="1"/>
        <end position="257"/>
    </location>
</feature>
<dbReference type="InterPro" id="IPR036322">
    <property type="entry name" value="WD40_repeat_dom_sf"/>
</dbReference>
<dbReference type="STRING" id="308745.A0A0F8UZ37"/>